<dbReference type="Proteomes" id="UP000008178">
    <property type="component" value="Chromosome"/>
</dbReference>
<dbReference type="RefSeq" id="WP_014080551.1">
    <property type="nucleotide sequence ID" value="NC_015977.1"/>
</dbReference>
<dbReference type="EMBL" id="CP003040">
    <property type="protein sequence ID" value="AEN97540.1"/>
    <property type="molecule type" value="Genomic_DNA"/>
</dbReference>
<gene>
    <name evidence="4" type="ordered locus">RHOM_12160</name>
</gene>
<dbReference type="InterPro" id="IPR038765">
    <property type="entry name" value="Papain-like_cys_pep_sf"/>
</dbReference>
<evidence type="ECO:0000313" key="5">
    <source>
        <dbReference type="Proteomes" id="UP000008178"/>
    </source>
</evidence>
<dbReference type="InterPro" id="IPR013688">
    <property type="entry name" value="GBS_Bsp-like"/>
</dbReference>
<feature type="compositionally biased region" description="Acidic residues" evidence="1">
    <location>
        <begin position="44"/>
        <end position="68"/>
    </location>
</feature>
<dbReference type="KEGG" id="rho:RHOM_12160"/>
<dbReference type="Gene3D" id="3.10.620.30">
    <property type="match status" value="1"/>
</dbReference>
<dbReference type="HOGENOM" id="CLU_313281_0_0_9"/>
<evidence type="ECO:0000313" key="4">
    <source>
        <dbReference type="EMBL" id="AEN97540.1"/>
    </source>
</evidence>
<dbReference type="BioCyc" id="RHOM585394:G1H02-2425-MONOMER"/>
<sequence>MKKKKLFVSVILLIALLVSDESAAVAAAEMPVLPDSGMVSESEMQLETEEEGDTTEISDETAENVEETESIKETETIEGTEAIEEAEAIEETEEVAPYTAEPLSLSIEYPADIKCGTPVTFTMNARGGSGTYKYRIHSLFNSELKSVYDVSYGSNGSYRDSNQFTFTFYASGIYYIRFSVIDMSTYETKDTGLYEYKIDIQDDNYPSVDQIVSDVTAQCEAECTTDFEKALWLHDWIIDHANYDYSYTYCAPEGVLARGKGTCESYHSAYCMLLNKVGIATGRIEGNGHVWTAVKMDGEWYQVDSTWDDMGDDYKGTIYEHMYFGLTDEIISYVHSDHKAAVPGYESTALADNYFIKTGEIRQWSDPFIDTIRQKINNGQTEFVLPVTSSMPDNYNNVIYNLVAYQLSKENWGTKALNVTYGSGQLTCKVTDKAQMYASVTATPVMNETAYHIVVQNVSETGGIKEVQVAVWSDKGGQDDLIWYTAAPDTKGSYEVNVPVANHKTEGMYYAHAYVVNQQNQKRYIGGTTFTVSSPGVTVRPMAPGRYLLTLEGLAAYSSDITGVSFAVWGQSDGQNDLRWYTASADQTGKWQAEISVADHGENGIYYVSAYTRRKNGTNTCMVATAFQHTESVSVQSIEVKNVDASAGTFDVFVKGVKADCGVESVQLPIWSKSDQSDIVWYMAWRQSDGSYATQVNLKNHNYNYALYQIHVYVTSGTHIKTFAGLTSVRIEKPQISMRAVLSTDEMKCSLTARNVAVGMGYKKIYFAVWSELGGQDDLHWYEADQAYVGTWRKEIAIASHRTQGKYQVHLYGEDAGGNRTILGTTTFSVSNVTVQSIKVKNLNRTTGTFDVFLYGIESASGLEKVQIPVWSKADQSDLIWYTAWRQSDGSYATQVNIRNHGSCRGNYTVHTYVTGKNGVRMFTGATRASIVNAP</sequence>
<dbReference type="GeneID" id="93724171"/>
<evidence type="ECO:0000259" key="3">
    <source>
        <dbReference type="SMART" id="SM00460"/>
    </source>
</evidence>
<protein>
    <submittedName>
        <fullName evidence="4">Cell wall hydrolase/autolysin</fullName>
    </submittedName>
</protein>
<dbReference type="InterPro" id="IPR002931">
    <property type="entry name" value="Transglutaminase-like"/>
</dbReference>
<keyword evidence="4" id="KW-0378">Hydrolase</keyword>
<keyword evidence="2" id="KW-0732">Signal</keyword>
<evidence type="ECO:0000256" key="2">
    <source>
        <dbReference type="SAM" id="SignalP"/>
    </source>
</evidence>
<dbReference type="GO" id="GO:0016787">
    <property type="term" value="F:hydrolase activity"/>
    <property type="evidence" value="ECO:0007669"/>
    <property type="project" value="UniProtKB-KW"/>
</dbReference>
<evidence type="ECO:0000256" key="1">
    <source>
        <dbReference type="SAM" id="MobiDB-lite"/>
    </source>
</evidence>
<dbReference type="Pfam" id="PF08481">
    <property type="entry name" value="GBS_Bsp-like"/>
    <property type="match status" value="5"/>
</dbReference>
<dbReference type="OrthoDB" id="9788327at2"/>
<keyword evidence="5" id="KW-1185">Reference proteome</keyword>
<dbReference type="eggNOG" id="COG1705">
    <property type="taxonomic scope" value="Bacteria"/>
</dbReference>
<dbReference type="SUPFAM" id="SSF54001">
    <property type="entry name" value="Cysteine proteinases"/>
    <property type="match status" value="1"/>
</dbReference>
<organism evidence="4 5">
    <name type="scientific">Roseburia hominis (strain DSM 16839 / JCM 17582 / NCIMB 14029 / A2-183)</name>
    <dbReference type="NCBI Taxonomy" id="585394"/>
    <lineage>
        <taxon>Bacteria</taxon>
        <taxon>Bacillati</taxon>
        <taxon>Bacillota</taxon>
        <taxon>Clostridia</taxon>
        <taxon>Lachnospirales</taxon>
        <taxon>Lachnospiraceae</taxon>
        <taxon>Roseburia</taxon>
    </lineage>
</organism>
<accession>G2T552</accession>
<feature type="signal peptide" evidence="2">
    <location>
        <begin position="1"/>
        <end position="23"/>
    </location>
</feature>
<name>G2T552_ROSHA</name>
<dbReference type="eggNOG" id="COG5279">
    <property type="taxonomic scope" value="Bacteria"/>
</dbReference>
<feature type="region of interest" description="Disordered" evidence="1">
    <location>
        <begin position="37"/>
        <end position="70"/>
    </location>
</feature>
<dbReference type="Gene3D" id="2.60.40.3760">
    <property type="match status" value="5"/>
</dbReference>
<proteinExistence type="predicted"/>
<dbReference type="AlphaFoldDB" id="G2T552"/>
<dbReference type="Pfam" id="PF01841">
    <property type="entry name" value="Transglut_core"/>
    <property type="match status" value="1"/>
</dbReference>
<reference evidence="4 5" key="1">
    <citation type="journal article" date="2015" name="Genome Announc.">
        <title>Complete genome sequence of the human gut symbiont Roseburia hominis.</title>
        <authorList>
            <person name="Travis A.J."/>
            <person name="Kelly D."/>
            <person name="Flint H.J."/>
            <person name="Aminov R.I."/>
        </authorList>
    </citation>
    <scope>NUCLEOTIDE SEQUENCE [LARGE SCALE GENOMIC DNA]</scope>
    <source>
        <strain evidence="5">DSM 16839 / JCM 17582 / NCIMB 14029 / A2-183</strain>
    </source>
</reference>
<dbReference type="SMART" id="SM00460">
    <property type="entry name" value="TGc"/>
    <property type="match status" value="1"/>
</dbReference>
<feature type="domain" description="Transglutaminase-like" evidence="3">
    <location>
        <begin position="255"/>
        <end position="307"/>
    </location>
</feature>
<feature type="chain" id="PRO_5003438078" evidence="2">
    <location>
        <begin position="24"/>
        <end position="935"/>
    </location>
</feature>
<dbReference type="eggNOG" id="COG0860">
    <property type="taxonomic scope" value="Bacteria"/>
</dbReference>
<dbReference type="STRING" id="585394.RHOM_12160"/>